<dbReference type="OrthoDB" id="378730at2"/>
<gene>
    <name evidence="3" type="ordered locus">Adeg_2052</name>
</gene>
<dbReference type="InterPro" id="IPR019494">
    <property type="entry name" value="FIST_C"/>
</dbReference>
<dbReference type="Pfam" id="PF10442">
    <property type="entry name" value="FIST_C"/>
    <property type="match status" value="1"/>
</dbReference>
<protein>
    <recommendedName>
        <fullName evidence="5">FIST domain-containing protein</fullName>
    </recommendedName>
</protein>
<reference evidence="3 4" key="1">
    <citation type="submission" date="2009-10" db="EMBL/GenBank/DDBJ databases">
        <title>Complete sequence of chromosome of Ammonifex degensii KC4.</title>
        <authorList>
            <consortium name="US DOE Joint Genome Institute"/>
            <person name="Kerfeld C."/>
            <person name="Goodner B."/>
            <person name="Huber H."/>
            <person name="Stetter K."/>
            <person name="Lucas S."/>
            <person name="Copeland A."/>
            <person name="Lapidus A."/>
            <person name="Glavina del Rio T."/>
            <person name="Dalin E."/>
            <person name="Tice H."/>
            <person name="Bruce D."/>
            <person name="Goodwin L."/>
            <person name="Pitluck S."/>
            <person name="Saunders E."/>
            <person name="Brettin T."/>
            <person name="Detter J.C."/>
            <person name="Han C."/>
            <person name="Larimer F."/>
            <person name="Land M."/>
            <person name="Hauser L."/>
            <person name="Kyrpides N."/>
            <person name="Ovchinnikova G."/>
            <person name="Richardson P."/>
        </authorList>
    </citation>
    <scope>NUCLEOTIDE SEQUENCE [LARGE SCALE GENOMIC DNA]</scope>
    <source>
        <strain evidence="4">DSM 10501 / KC4</strain>
    </source>
</reference>
<dbReference type="HOGENOM" id="CLU_052774_2_0_9"/>
<dbReference type="SMART" id="SM01204">
    <property type="entry name" value="FIST_C"/>
    <property type="match status" value="1"/>
</dbReference>
<dbReference type="Pfam" id="PF08495">
    <property type="entry name" value="FIST"/>
    <property type="match status" value="1"/>
</dbReference>
<dbReference type="InterPro" id="IPR013702">
    <property type="entry name" value="FIST_domain_N"/>
</dbReference>
<dbReference type="RefSeq" id="WP_015740006.1">
    <property type="nucleotide sequence ID" value="NC_013385.1"/>
</dbReference>
<dbReference type="EMBL" id="CP001785">
    <property type="protein sequence ID" value="ACX53130.1"/>
    <property type="molecule type" value="Genomic_DNA"/>
</dbReference>
<evidence type="ECO:0008006" key="5">
    <source>
        <dbReference type="Google" id="ProtNLM"/>
    </source>
</evidence>
<sequence length="379" mass="41082">MSNGGRKVKAAWGASKRSTPREAVYEAWAQVVPGEVEPSLFLCFFTPDYSPDEVFSQLNFLLYERPSWRLAGLSTAGIISPRGIWEQGLGLLRISGEGLVVVTSMAKLGRLAAFQAGQEAGEELLAGGVRPPGTIFVFYDGYAEGITPFLWGLYDVLGPDFTYVGGGGGEHFRGKGSVQLTERGWTTGAAVVAGVRGLRTVALAEHGWRPKADPFFITRAEGRIVTSINGFPAREAYLNLVGEKDKSISEIGIAHPLGFPRLTGEFLLRDPLRELPGGAIEFVSEVPFNSAAFLMRAEDLAAVAERVVKKALEFSPKPSFGFIAYCLSQYWLARTSAEEMISLWGEVPYLGFLSFGEVAARGTVPFVQNKTVTVALGRE</sequence>
<evidence type="ECO:0000259" key="2">
    <source>
        <dbReference type="SMART" id="SM01204"/>
    </source>
</evidence>
<dbReference type="PANTHER" id="PTHR40252">
    <property type="entry name" value="BLR0328 PROTEIN"/>
    <property type="match status" value="1"/>
</dbReference>
<dbReference type="Proteomes" id="UP000002620">
    <property type="component" value="Chromosome"/>
</dbReference>
<dbReference type="PANTHER" id="PTHR40252:SF2">
    <property type="entry name" value="BLR0328 PROTEIN"/>
    <property type="match status" value="1"/>
</dbReference>
<name>C9RA01_AMMDK</name>
<dbReference type="KEGG" id="adg:Adeg_2052"/>
<proteinExistence type="predicted"/>
<dbReference type="eggNOG" id="COG3287">
    <property type="taxonomic scope" value="Bacteria"/>
</dbReference>
<evidence type="ECO:0000313" key="3">
    <source>
        <dbReference type="EMBL" id="ACX53130.1"/>
    </source>
</evidence>
<evidence type="ECO:0000313" key="4">
    <source>
        <dbReference type="Proteomes" id="UP000002620"/>
    </source>
</evidence>
<feature type="domain" description="FIST" evidence="1">
    <location>
        <begin position="37"/>
        <end position="232"/>
    </location>
</feature>
<organism evidence="3 4">
    <name type="scientific">Ammonifex degensii (strain DSM 10501 / KC4)</name>
    <dbReference type="NCBI Taxonomy" id="429009"/>
    <lineage>
        <taxon>Bacteria</taxon>
        <taxon>Bacillati</taxon>
        <taxon>Bacillota</taxon>
        <taxon>Clostridia</taxon>
        <taxon>Thermoanaerobacterales</taxon>
        <taxon>Thermoanaerobacteraceae</taxon>
        <taxon>Ammonifex</taxon>
    </lineage>
</organism>
<dbReference type="AlphaFoldDB" id="C9RA01"/>
<dbReference type="STRING" id="429009.Adeg_2052"/>
<evidence type="ECO:0000259" key="1">
    <source>
        <dbReference type="SMART" id="SM00897"/>
    </source>
</evidence>
<dbReference type="SMART" id="SM00897">
    <property type="entry name" value="FIST"/>
    <property type="match status" value="1"/>
</dbReference>
<keyword evidence="4" id="KW-1185">Reference proteome</keyword>
<feature type="domain" description="FIST C-domain" evidence="2">
    <location>
        <begin position="233"/>
        <end position="361"/>
    </location>
</feature>
<accession>C9RA01</accession>